<dbReference type="Pfam" id="PF00042">
    <property type="entry name" value="Globin"/>
    <property type="match status" value="1"/>
</dbReference>
<dbReference type="GO" id="GO:0005344">
    <property type="term" value="F:oxygen carrier activity"/>
    <property type="evidence" value="ECO:0007669"/>
    <property type="project" value="UniProtKB-KW"/>
</dbReference>
<feature type="domain" description="Globin" evidence="8">
    <location>
        <begin position="97"/>
        <end position="237"/>
    </location>
</feature>
<evidence type="ECO:0000256" key="6">
    <source>
        <dbReference type="ARBA" id="ARBA00023004"/>
    </source>
</evidence>
<dbReference type="InterPro" id="IPR050056">
    <property type="entry name" value="Hemoglobin_oxygen_transport"/>
</dbReference>
<dbReference type="PANTHER" id="PTHR11442">
    <property type="entry name" value="HEMOGLOBIN FAMILY MEMBER"/>
    <property type="match status" value="1"/>
</dbReference>
<dbReference type="Gene3D" id="1.10.490.10">
    <property type="entry name" value="Globins"/>
    <property type="match status" value="1"/>
</dbReference>
<dbReference type="InterPro" id="IPR000971">
    <property type="entry name" value="Globin"/>
</dbReference>
<dbReference type="GO" id="GO:0043177">
    <property type="term" value="F:organic acid binding"/>
    <property type="evidence" value="ECO:0007669"/>
    <property type="project" value="TreeGrafter"/>
</dbReference>
<dbReference type="PRINTS" id="PR00612">
    <property type="entry name" value="ALPHAHAEM"/>
</dbReference>
<dbReference type="GO" id="GO:0005833">
    <property type="term" value="C:hemoglobin complex"/>
    <property type="evidence" value="ECO:0007669"/>
    <property type="project" value="InterPro"/>
</dbReference>
<dbReference type="GO" id="GO:0046872">
    <property type="term" value="F:metal ion binding"/>
    <property type="evidence" value="ECO:0007669"/>
    <property type="project" value="UniProtKB-KW"/>
</dbReference>
<proteinExistence type="inferred from homology"/>
<dbReference type="GO" id="GO:0042744">
    <property type="term" value="P:hydrogen peroxide catabolic process"/>
    <property type="evidence" value="ECO:0007669"/>
    <property type="project" value="TreeGrafter"/>
</dbReference>
<dbReference type="Ensembl" id="ENSSLDT00000025900.1">
    <property type="protein sequence ID" value="ENSSLDP00000025114.1"/>
    <property type="gene ID" value="ENSSLDG00000019533.1"/>
</dbReference>
<keyword evidence="2 7" id="KW-0813">Transport</keyword>
<keyword evidence="3 7" id="KW-0349">Heme</keyword>
<evidence type="ECO:0000256" key="7">
    <source>
        <dbReference type="RuleBase" id="RU000356"/>
    </source>
</evidence>
<dbReference type="InterPro" id="IPR012292">
    <property type="entry name" value="Globin/Proto"/>
</dbReference>
<dbReference type="GO" id="GO:0020037">
    <property type="term" value="F:heme binding"/>
    <property type="evidence" value="ECO:0007669"/>
    <property type="project" value="InterPro"/>
</dbReference>
<keyword evidence="4 7" id="KW-0561">Oxygen transport</keyword>
<organism evidence="9 10">
    <name type="scientific">Seriola lalandi dorsalis</name>
    <dbReference type="NCBI Taxonomy" id="1841481"/>
    <lineage>
        <taxon>Eukaryota</taxon>
        <taxon>Metazoa</taxon>
        <taxon>Chordata</taxon>
        <taxon>Craniata</taxon>
        <taxon>Vertebrata</taxon>
        <taxon>Euteleostomi</taxon>
        <taxon>Actinopterygii</taxon>
        <taxon>Neopterygii</taxon>
        <taxon>Teleostei</taxon>
        <taxon>Neoteleostei</taxon>
        <taxon>Acanthomorphata</taxon>
        <taxon>Carangaria</taxon>
        <taxon>Carangiformes</taxon>
        <taxon>Carangidae</taxon>
        <taxon>Seriola</taxon>
    </lineage>
</organism>
<dbReference type="GO" id="GO:0031838">
    <property type="term" value="C:haptoglobin-hemoglobin complex"/>
    <property type="evidence" value="ECO:0007669"/>
    <property type="project" value="TreeGrafter"/>
</dbReference>
<evidence type="ECO:0000313" key="9">
    <source>
        <dbReference type="Ensembl" id="ENSSLDP00000025114.1"/>
    </source>
</evidence>
<evidence type="ECO:0000256" key="1">
    <source>
        <dbReference type="ARBA" id="ARBA00008705"/>
    </source>
</evidence>
<evidence type="ECO:0000259" key="8">
    <source>
        <dbReference type="PROSITE" id="PS01033"/>
    </source>
</evidence>
<name>A0A3B4YQU0_SERLL</name>
<protein>
    <submittedName>
        <fullName evidence="9">Hemoglobin alpha embryonic-4</fullName>
    </submittedName>
</protein>
<accession>A0A3B4YQU0</accession>
<dbReference type="GO" id="GO:0072562">
    <property type="term" value="C:blood microparticle"/>
    <property type="evidence" value="ECO:0007669"/>
    <property type="project" value="TreeGrafter"/>
</dbReference>
<sequence>MVEIASVTHVKQQIARWCAAPALPWLLSDKAEEENNKAAASDFYYYTSFSSHRRNCYLLLLLLSILVCVRLNRINVVIKWLINTVKPSHTLDIQLQLILCCSKELIAEIWGRLTPVAEDIGSDALLRMFASYPGTKTYFSHLDISARSAHLLSHGKKIVLAIAEGAKDISQLTVTLAPLQTLHAYQLRIDPTNFKLFSHCMLVTLACHMGEDFTPVAHAAMDKYLSAFAAVLAEKYR</sequence>
<dbReference type="GO" id="GO:0004601">
    <property type="term" value="F:peroxidase activity"/>
    <property type="evidence" value="ECO:0007669"/>
    <property type="project" value="TreeGrafter"/>
</dbReference>
<reference evidence="9" key="2">
    <citation type="submission" date="2025-09" db="UniProtKB">
        <authorList>
            <consortium name="Ensembl"/>
        </authorList>
    </citation>
    <scope>IDENTIFICATION</scope>
</reference>
<evidence type="ECO:0000313" key="10">
    <source>
        <dbReference type="Proteomes" id="UP000261360"/>
    </source>
</evidence>
<dbReference type="GeneTree" id="ENSGT00940000154590"/>
<dbReference type="AlphaFoldDB" id="A0A3B4YQU0"/>
<dbReference type="InterPro" id="IPR002338">
    <property type="entry name" value="Hemoglobin_a-typ"/>
</dbReference>
<keyword evidence="5" id="KW-0479">Metal-binding</keyword>
<keyword evidence="10" id="KW-1185">Reference proteome</keyword>
<comment type="similarity">
    <text evidence="1 7">Belongs to the globin family.</text>
</comment>
<dbReference type="GO" id="GO:0019825">
    <property type="term" value="F:oxygen binding"/>
    <property type="evidence" value="ECO:0007669"/>
    <property type="project" value="InterPro"/>
</dbReference>
<evidence type="ECO:0000256" key="2">
    <source>
        <dbReference type="ARBA" id="ARBA00022448"/>
    </source>
</evidence>
<evidence type="ECO:0000256" key="4">
    <source>
        <dbReference type="ARBA" id="ARBA00022621"/>
    </source>
</evidence>
<dbReference type="STRING" id="1841481.ENSSLDP00000025114"/>
<dbReference type="CDD" id="cd08927">
    <property type="entry name" value="Hb-alpha-like"/>
    <property type="match status" value="1"/>
</dbReference>
<dbReference type="PANTHER" id="PTHR11442:SF97">
    <property type="entry name" value="HEMOGLOBIN SUBUNIT ALPHA-D"/>
    <property type="match status" value="1"/>
</dbReference>
<dbReference type="SUPFAM" id="SSF46458">
    <property type="entry name" value="Globin-like"/>
    <property type="match status" value="1"/>
</dbReference>
<evidence type="ECO:0000256" key="5">
    <source>
        <dbReference type="ARBA" id="ARBA00022723"/>
    </source>
</evidence>
<dbReference type="Proteomes" id="UP000261360">
    <property type="component" value="Unplaced"/>
</dbReference>
<dbReference type="InterPro" id="IPR009050">
    <property type="entry name" value="Globin-like_sf"/>
</dbReference>
<dbReference type="GO" id="GO:0031720">
    <property type="term" value="F:haptoglobin binding"/>
    <property type="evidence" value="ECO:0007669"/>
    <property type="project" value="TreeGrafter"/>
</dbReference>
<reference evidence="9" key="1">
    <citation type="submission" date="2025-08" db="UniProtKB">
        <authorList>
            <consortium name="Ensembl"/>
        </authorList>
    </citation>
    <scope>IDENTIFICATION</scope>
</reference>
<dbReference type="FunFam" id="1.10.490.10:FF:000002">
    <property type="entry name" value="Hemoglobin subunit alpha"/>
    <property type="match status" value="1"/>
</dbReference>
<keyword evidence="6" id="KW-0408">Iron</keyword>
<dbReference type="PROSITE" id="PS01033">
    <property type="entry name" value="GLOBIN"/>
    <property type="match status" value="1"/>
</dbReference>
<evidence type="ECO:0000256" key="3">
    <source>
        <dbReference type="ARBA" id="ARBA00022617"/>
    </source>
</evidence>